<keyword evidence="1" id="KW-0812">Transmembrane</keyword>
<keyword evidence="1" id="KW-0472">Membrane</keyword>
<gene>
    <name evidence="2" type="ORF">R3P38DRAFT_3348728</name>
</gene>
<sequence>MRALSALPLDDDVLDRIFTFCPTFPTLHSLMLVSKAFYTVYQTHPRAYRLWIIWGKVCLIGVLVVSSGTEYLAIRSTLNNDSTLSNTSPKLFLVLGEALSFVSCAYSTCFVTFRIVKFHVYPKKSNLTFFLVIVIESAALQTLWLVLSAVTVLFGFHAAFMIPLTYPAVVGISNLLIHARVGLGWSPERHLVSH</sequence>
<feature type="transmembrane region" description="Helical" evidence="1">
    <location>
        <begin position="127"/>
        <end position="147"/>
    </location>
</feature>
<feature type="non-terminal residue" evidence="2">
    <location>
        <position position="194"/>
    </location>
</feature>
<name>A0AAW0CV16_9AGAR</name>
<evidence type="ECO:0000313" key="2">
    <source>
        <dbReference type="EMBL" id="KAK7042862.1"/>
    </source>
</evidence>
<dbReference type="Proteomes" id="UP001362999">
    <property type="component" value="Unassembled WGS sequence"/>
</dbReference>
<feature type="transmembrane region" description="Helical" evidence="1">
    <location>
        <begin position="50"/>
        <end position="72"/>
    </location>
</feature>
<feature type="transmembrane region" description="Helical" evidence="1">
    <location>
        <begin position="153"/>
        <end position="177"/>
    </location>
</feature>
<dbReference type="EMBL" id="JAWWNJ010000013">
    <property type="protein sequence ID" value="KAK7042862.1"/>
    <property type="molecule type" value="Genomic_DNA"/>
</dbReference>
<evidence type="ECO:0000256" key="1">
    <source>
        <dbReference type="SAM" id="Phobius"/>
    </source>
</evidence>
<feature type="transmembrane region" description="Helical" evidence="1">
    <location>
        <begin position="92"/>
        <end position="115"/>
    </location>
</feature>
<protein>
    <recommendedName>
        <fullName evidence="4">F-box domain-containing protein</fullName>
    </recommendedName>
</protein>
<evidence type="ECO:0008006" key="4">
    <source>
        <dbReference type="Google" id="ProtNLM"/>
    </source>
</evidence>
<keyword evidence="1" id="KW-1133">Transmembrane helix</keyword>
<accession>A0AAW0CV16</accession>
<comment type="caution">
    <text evidence="2">The sequence shown here is derived from an EMBL/GenBank/DDBJ whole genome shotgun (WGS) entry which is preliminary data.</text>
</comment>
<organism evidence="2 3">
    <name type="scientific">Favolaschia claudopus</name>
    <dbReference type="NCBI Taxonomy" id="2862362"/>
    <lineage>
        <taxon>Eukaryota</taxon>
        <taxon>Fungi</taxon>
        <taxon>Dikarya</taxon>
        <taxon>Basidiomycota</taxon>
        <taxon>Agaricomycotina</taxon>
        <taxon>Agaricomycetes</taxon>
        <taxon>Agaricomycetidae</taxon>
        <taxon>Agaricales</taxon>
        <taxon>Marasmiineae</taxon>
        <taxon>Mycenaceae</taxon>
        <taxon>Favolaschia</taxon>
    </lineage>
</organism>
<reference evidence="2 3" key="1">
    <citation type="journal article" date="2024" name="J Genomics">
        <title>Draft genome sequencing and assembly of Favolaschia claudopus CIRM-BRFM 2984 isolated from oak limbs.</title>
        <authorList>
            <person name="Navarro D."/>
            <person name="Drula E."/>
            <person name="Chaduli D."/>
            <person name="Cazenave R."/>
            <person name="Ahrendt S."/>
            <person name="Wang J."/>
            <person name="Lipzen A."/>
            <person name="Daum C."/>
            <person name="Barry K."/>
            <person name="Grigoriev I.V."/>
            <person name="Favel A."/>
            <person name="Rosso M.N."/>
            <person name="Martin F."/>
        </authorList>
    </citation>
    <scope>NUCLEOTIDE SEQUENCE [LARGE SCALE GENOMIC DNA]</scope>
    <source>
        <strain evidence="2 3">CIRM-BRFM 2984</strain>
    </source>
</reference>
<evidence type="ECO:0000313" key="3">
    <source>
        <dbReference type="Proteomes" id="UP001362999"/>
    </source>
</evidence>
<keyword evidence="3" id="KW-1185">Reference proteome</keyword>
<proteinExistence type="predicted"/>
<dbReference type="AlphaFoldDB" id="A0AAW0CV16"/>